<dbReference type="RefSeq" id="WP_199021138.1">
    <property type="nucleotide sequence ID" value="NZ_JAELUP010000103.1"/>
</dbReference>
<dbReference type="GO" id="GO:0001522">
    <property type="term" value="P:pseudouridine synthesis"/>
    <property type="evidence" value="ECO:0007669"/>
    <property type="project" value="InterPro"/>
</dbReference>
<dbReference type="AlphaFoldDB" id="A0A934MS65"/>
<dbReference type="Proteomes" id="UP000640274">
    <property type="component" value="Unassembled WGS sequence"/>
</dbReference>
<name>A0A934MS65_9BACL</name>
<dbReference type="PANTHER" id="PTHR21600">
    <property type="entry name" value="MITOCHONDRIAL RNA PSEUDOURIDINE SYNTHASE"/>
    <property type="match status" value="1"/>
</dbReference>
<dbReference type="GO" id="GO:0006396">
    <property type="term" value="P:RNA processing"/>
    <property type="evidence" value="ECO:0007669"/>
    <property type="project" value="UniProtKB-ARBA"/>
</dbReference>
<dbReference type="Gene3D" id="3.30.2350.10">
    <property type="entry name" value="Pseudouridine synthase"/>
    <property type="match status" value="1"/>
</dbReference>
<dbReference type="GO" id="GO:0140098">
    <property type="term" value="F:catalytic activity, acting on RNA"/>
    <property type="evidence" value="ECO:0007669"/>
    <property type="project" value="UniProtKB-ARBA"/>
</dbReference>
<dbReference type="CDD" id="cd02869">
    <property type="entry name" value="PseudoU_synth_RluA_like"/>
    <property type="match status" value="1"/>
</dbReference>
<accession>A0A934MS65</accession>
<dbReference type="InterPro" id="IPR050188">
    <property type="entry name" value="RluA_PseudoU_synthase"/>
</dbReference>
<evidence type="ECO:0000256" key="1">
    <source>
        <dbReference type="ARBA" id="ARBA00000073"/>
    </source>
</evidence>
<evidence type="ECO:0000313" key="6">
    <source>
        <dbReference type="Proteomes" id="UP000640274"/>
    </source>
</evidence>
<comment type="caution">
    <text evidence="5">The sequence shown here is derived from an EMBL/GenBank/DDBJ whole genome shotgun (WGS) entry which is preliminary data.</text>
</comment>
<evidence type="ECO:0000259" key="4">
    <source>
        <dbReference type="Pfam" id="PF00849"/>
    </source>
</evidence>
<dbReference type="GO" id="GO:0003723">
    <property type="term" value="F:RNA binding"/>
    <property type="evidence" value="ECO:0007669"/>
    <property type="project" value="InterPro"/>
</dbReference>
<dbReference type="EMBL" id="JAELUP010000103">
    <property type="protein sequence ID" value="MBJ6363608.1"/>
    <property type="molecule type" value="Genomic_DNA"/>
</dbReference>
<dbReference type="SUPFAM" id="SSF55120">
    <property type="entry name" value="Pseudouridine synthase"/>
    <property type="match status" value="1"/>
</dbReference>
<gene>
    <name evidence="5" type="ORF">JFN88_20575</name>
</gene>
<feature type="domain" description="Pseudouridine synthase RsuA/RluA-like" evidence="4">
    <location>
        <begin position="20"/>
        <end position="176"/>
    </location>
</feature>
<dbReference type="InterPro" id="IPR006145">
    <property type="entry name" value="PsdUridine_synth_RsuA/RluA"/>
</dbReference>
<comment type="catalytic activity">
    <reaction evidence="1">
        <text>a uridine in RNA = a pseudouridine in RNA</text>
        <dbReference type="Rhea" id="RHEA:48348"/>
        <dbReference type="Rhea" id="RHEA-COMP:12068"/>
        <dbReference type="Rhea" id="RHEA-COMP:12069"/>
        <dbReference type="ChEBI" id="CHEBI:65314"/>
        <dbReference type="ChEBI" id="CHEBI:65315"/>
    </reaction>
</comment>
<reference evidence="5" key="1">
    <citation type="submission" date="2020-12" db="EMBL/GenBank/DDBJ databases">
        <authorList>
            <person name="Huq M.A."/>
        </authorList>
    </citation>
    <scope>NUCLEOTIDE SEQUENCE</scope>
    <source>
        <strain evidence="5">MAHUQ-46</strain>
    </source>
</reference>
<organism evidence="5 6">
    <name type="scientific">Paenibacillus roseus</name>
    <dbReference type="NCBI Taxonomy" id="2798579"/>
    <lineage>
        <taxon>Bacteria</taxon>
        <taxon>Bacillati</taxon>
        <taxon>Bacillota</taxon>
        <taxon>Bacilli</taxon>
        <taxon>Bacillales</taxon>
        <taxon>Paenibacillaceae</taxon>
        <taxon>Paenibacillus</taxon>
    </lineage>
</organism>
<evidence type="ECO:0000313" key="5">
    <source>
        <dbReference type="EMBL" id="MBJ6363608.1"/>
    </source>
</evidence>
<dbReference type="InterPro" id="IPR020103">
    <property type="entry name" value="PsdUridine_synth_cat_dom_sf"/>
</dbReference>
<dbReference type="GO" id="GO:0009982">
    <property type="term" value="F:pseudouridine synthase activity"/>
    <property type="evidence" value="ECO:0007669"/>
    <property type="project" value="InterPro"/>
</dbReference>
<sequence>MKAEHPQGALDIPILYEDNHLLVVVKPPGIPSQEDESGDLDMLTLLKQDLKLRYNKTGNVFLGLVHRLDRPVGGVMLFAKTSKAASRMSEAVRSRNFNKTYAAVVTGRPGKNADRLKHYLVKDSRTNTVACYPSPVTGSKEALLDYAIVASDGKHSLVAVKLHTGRPHQIRVQLASIGCPLAGDHKYGSSQGKSGHSNIALWSTSIRVDHPITRESLLFRSIPPLEKPWSLWDADVLEESTGKMLGEEPL</sequence>
<protein>
    <recommendedName>
        <fullName evidence="2">RNA pseudouridylate synthase</fullName>
    </recommendedName>
    <alternativeName>
        <fullName evidence="3">RNA-uridine isomerase</fullName>
    </alternativeName>
</protein>
<keyword evidence="6" id="KW-1185">Reference proteome</keyword>
<dbReference type="Pfam" id="PF00849">
    <property type="entry name" value="PseudoU_synth_2"/>
    <property type="match status" value="1"/>
</dbReference>
<evidence type="ECO:0000256" key="3">
    <source>
        <dbReference type="ARBA" id="ARBA00033164"/>
    </source>
</evidence>
<evidence type="ECO:0000256" key="2">
    <source>
        <dbReference type="ARBA" id="ARBA00031870"/>
    </source>
</evidence>
<proteinExistence type="predicted"/>